<organism evidence="1 2">
    <name type="scientific">Populus alba x Populus x berolinensis</name>
    <dbReference type="NCBI Taxonomy" id="444605"/>
    <lineage>
        <taxon>Eukaryota</taxon>
        <taxon>Viridiplantae</taxon>
        <taxon>Streptophyta</taxon>
        <taxon>Embryophyta</taxon>
        <taxon>Tracheophyta</taxon>
        <taxon>Spermatophyta</taxon>
        <taxon>Magnoliopsida</taxon>
        <taxon>eudicotyledons</taxon>
        <taxon>Gunneridae</taxon>
        <taxon>Pentapetalae</taxon>
        <taxon>rosids</taxon>
        <taxon>fabids</taxon>
        <taxon>Malpighiales</taxon>
        <taxon>Salicaceae</taxon>
        <taxon>Saliceae</taxon>
        <taxon>Populus</taxon>
    </lineage>
</organism>
<evidence type="ECO:0000313" key="1">
    <source>
        <dbReference type="EMBL" id="KAJ6974303.1"/>
    </source>
</evidence>
<dbReference type="Proteomes" id="UP001164929">
    <property type="component" value="Chromosome 13"/>
</dbReference>
<gene>
    <name evidence="1" type="ORF">NC653_030412</name>
</gene>
<proteinExistence type="predicted"/>
<dbReference type="AlphaFoldDB" id="A0AAD6Q218"/>
<sequence>MNLLGITTKEISFYLTIKPGNNQDSQSYGITTSFSWY</sequence>
<keyword evidence="2" id="KW-1185">Reference proteome</keyword>
<protein>
    <submittedName>
        <fullName evidence="1">Uncharacterized protein</fullName>
    </submittedName>
</protein>
<dbReference type="EMBL" id="JAQIZT010000013">
    <property type="protein sequence ID" value="KAJ6974303.1"/>
    <property type="molecule type" value="Genomic_DNA"/>
</dbReference>
<comment type="caution">
    <text evidence="1">The sequence shown here is derived from an EMBL/GenBank/DDBJ whole genome shotgun (WGS) entry which is preliminary data.</text>
</comment>
<accession>A0AAD6Q218</accession>
<reference evidence="1" key="1">
    <citation type="journal article" date="2023" name="Mol. Ecol. Resour.">
        <title>Chromosome-level genome assembly of a triploid poplar Populus alba 'Berolinensis'.</title>
        <authorList>
            <person name="Chen S."/>
            <person name="Yu Y."/>
            <person name="Wang X."/>
            <person name="Wang S."/>
            <person name="Zhang T."/>
            <person name="Zhou Y."/>
            <person name="He R."/>
            <person name="Meng N."/>
            <person name="Wang Y."/>
            <person name="Liu W."/>
            <person name="Liu Z."/>
            <person name="Liu J."/>
            <person name="Guo Q."/>
            <person name="Huang H."/>
            <person name="Sederoff R.R."/>
            <person name="Wang G."/>
            <person name="Qu G."/>
            <person name="Chen S."/>
        </authorList>
    </citation>
    <scope>NUCLEOTIDE SEQUENCE</scope>
    <source>
        <strain evidence="1">SC-2020</strain>
    </source>
</reference>
<evidence type="ECO:0000313" key="2">
    <source>
        <dbReference type="Proteomes" id="UP001164929"/>
    </source>
</evidence>
<name>A0AAD6Q218_9ROSI</name>